<evidence type="ECO:0000313" key="8">
    <source>
        <dbReference type="EMBL" id="MFD0760884.1"/>
    </source>
</evidence>
<dbReference type="Pfam" id="PF00289">
    <property type="entry name" value="Biotin_carb_N"/>
    <property type="match status" value="1"/>
</dbReference>
<dbReference type="InterPro" id="IPR005479">
    <property type="entry name" value="CPAse_ATP-bd"/>
</dbReference>
<dbReference type="InterPro" id="IPR005482">
    <property type="entry name" value="Biotin_COase_C"/>
</dbReference>
<dbReference type="InterPro" id="IPR011764">
    <property type="entry name" value="Biotin_carboxylation_dom"/>
</dbReference>
<name>A0ABW2Z3M8_9FLAO</name>
<dbReference type="SUPFAM" id="SSF56059">
    <property type="entry name" value="Glutathione synthetase ATP-binding domain-like"/>
    <property type="match status" value="1"/>
</dbReference>
<dbReference type="PROSITE" id="PS50975">
    <property type="entry name" value="ATP_GRASP"/>
    <property type="match status" value="1"/>
</dbReference>
<dbReference type="InterPro" id="IPR005481">
    <property type="entry name" value="BC-like_N"/>
</dbReference>
<dbReference type="SUPFAM" id="SSF52440">
    <property type="entry name" value="PreATP-grasp domain"/>
    <property type="match status" value="1"/>
</dbReference>
<comment type="caution">
    <text evidence="8">The sequence shown here is derived from an EMBL/GenBank/DDBJ whole genome shotgun (WGS) entry which is preliminary data.</text>
</comment>
<evidence type="ECO:0000256" key="1">
    <source>
        <dbReference type="ARBA" id="ARBA00022598"/>
    </source>
</evidence>
<evidence type="ECO:0000259" key="6">
    <source>
        <dbReference type="PROSITE" id="PS50975"/>
    </source>
</evidence>
<dbReference type="PROSITE" id="PS50979">
    <property type="entry name" value="BC"/>
    <property type="match status" value="1"/>
</dbReference>
<dbReference type="PROSITE" id="PS00867">
    <property type="entry name" value="CPSASE_2"/>
    <property type="match status" value="1"/>
</dbReference>
<evidence type="ECO:0000256" key="5">
    <source>
        <dbReference type="PROSITE-ProRule" id="PRU00409"/>
    </source>
</evidence>
<accession>A0ABW2Z3M8</accession>
<dbReference type="Proteomes" id="UP001597032">
    <property type="component" value="Unassembled WGS sequence"/>
</dbReference>
<evidence type="ECO:0000313" key="9">
    <source>
        <dbReference type="Proteomes" id="UP001597032"/>
    </source>
</evidence>
<dbReference type="InterPro" id="IPR016185">
    <property type="entry name" value="PreATP-grasp_dom_sf"/>
</dbReference>
<dbReference type="EMBL" id="JBHTIC010000002">
    <property type="protein sequence ID" value="MFD0760884.1"/>
    <property type="molecule type" value="Genomic_DNA"/>
</dbReference>
<dbReference type="InterPro" id="IPR011054">
    <property type="entry name" value="Rudment_hybrid_motif"/>
</dbReference>
<feature type="domain" description="ATP-grasp" evidence="6">
    <location>
        <begin position="119"/>
        <end position="316"/>
    </location>
</feature>
<dbReference type="NCBIfam" id="NF006367">
    <property type="entry name" value="PRK08591.1"/>
    <property type="match status" value="1"/>
</dbReference>
<dbReference type="Pfam" id="PF02785">
    <property type="entry name" value="Biotin_carb_C"/>
    <property type="match status" value="1"/>
</dbReference>
<dbReference type="InterPro" id="IPR011761">
    <property type="entry name" value="ATP-grasp"/>
</dbReference>
<evidence type="ECO:0000256" key="3">
    <source>
        <dbReference type="ARBA" id="ARBA00022840"/>
    </source>
</evidence>
<dbReference type="PROSITE" id="PS00866">
    <property type="entry name" value="CPSASE_1"/>
    <property type="match status" value="1"/>
</dbReference>
<dbReference type="Pfam" id="PF02786">
    <property type="entry name" value="CPSase_L_D2"/>
    <property type="match status" value="1"/>
</dbReference>
<organism evidence="8 9">
    <name type="scientific">Lutibacter aestuarii</name>
    <dbReference type="NCBI Taxonomy" id="861111"/>
    <lineage>
        <taxon>Bacteria</taxon>
        <taxon>Pseudomonadati</taxon>
        <taxon>Bacteroidota</taxon>
        <taxon>Flavobacteriia</taxon>
        <taxon>Flavobacteriales</taxon>
        <taxon>Flavobacteriaceae</taxon>
        <taxon>Lutibacter</taxon>
    </lineage>
</organism>
<dbReference type="InterPro" id="IPR050856">
    <property type="entry name" value="Biotin_carboxylase_complex"/>
</dbReference>
<keyword evidence="2 5" id="KW-0547">Nucleotide-binding</keyword>
<reference evidence="9" key="1">
    <citation type="journal article" date="2019" name="Int. J. Syst. Evol. Microbiol.">
        <title>The Global Catalogue of Microorganisms (GCM) 10K type strain sequencing project: providing services to taxonomists for standard genome sequencing and annotation.</title>
        <authorList>
            <consortium name="The Broad Institute Genomics Platform"/>
            <consortium name="The Broad Institute Genome Sequencing Center for Infectious Disease"/>
            <person name="Wu L."/>
            <person name="Ma J."/>
        </authorList>
    </citation>
    <scope>NUCLEOTIDE SEQUENCE [LARGE SCALE GENOMIC DNA]</scope>
    <source>
        <strain evidence="9">CCUG 60022</strain>
    </source>
</reference>
<evidence type="ECO:0000256" key="2">
    <source>
        <dbReference type="ARBA" id="ARBA00022741"/>
    </source>
</evidence>
<keyword evidence="3 5" id="KW-0067">ATP-binding</keyword>
<keyword evidence="9" id="KW-1185">Reference proteome</keyword>
<protein>
    <submittedName>
        <fullName evidence="8">Acetyl/propionyl/methylcrotonyl-CoA carboxylase subunit alpha</fullName>
    </submittedName>
</protein>
<gene>
    <name evidence="8" type="ORF">ACFQZW_02185</name>
</gene>
<dbReference type="PANTHER" id="PTHR18866">
    <property type="entry name" value="CARBOXYLASE:PYRUVATE/ACETYL-COA/PROPIONYL-COA CARBOXYLASE"/>
    <property type="match status" value="1"/>
</dbReference>
<evidence type="ECO:0000256" key="4">
    <source>
        <dbReference type="ARBA" id="ARBA00023267"/>
    </source>
</evidence>
<keyword evidence="1" id="KW-0436">Ligase</keyword>
<feature type="domain" description="Biotin carboxylation" evidence="7">
    <location>
        <begin position="1"/>
        <end position="445"/>
    </location>
</feature>
<evidence type="ECO:0000259" key="7">
    <source>
        <dbReference type="PROSITE" id="PS50979"/>
    </source>
</evidence>
<proteinExistence type="predicted"/>
<dbReference type="PANTHER" id="PTHR18866:SF33">
    <property type="entry name" value="METHYLCROTONOYL-COA CARBOXYLASE SUBUNIT ALPHA, MITOCHONDRIAL-RELATED"/>
    <property type="match status" value="1"/>
</dbReference>
<sequence>MKKILIANRGEIAIRVMKTAKKMGIKTVAVYSEVDRNAPHVRFADESVCIGEAPSNKSYLLGGKIIEEAKKLNVDGIHPGYGFLSENASFAEEVEKSGLIFIGPKSKSIQMMGDKLAAKEAVKNYNIPMVPGIDKAVTDPIEASKIARQIGFPILIKAAAGGGGKGMRIVEKEAAIEEQMARAISEATSAFGNGAVFIEKYITSPRHIEIQVLADSHGTILHFFERECSIQRRHQKVIEEAPSSILSPELREEMGKAAILVAKSCDYLGAGTVEFLIDKELKFYFLEMNTRLQVEHPVTELISGVDLVEQQIRIACGEALQIKQKDLKINGHALELRVYAEDPLNNFLPSVGNLSTYKIPVGKGIRVDDGFEEGMDIPIYYDPMLSKLITYGKTRIEAIQIMIEAINDYKISGAMTTLPFGKFVCEHEAFRSGNFDTHFVKNYYSAEKLKHEIEEEAKLAALIGLNIYLEEQKQLKIPNTN</sequence>
<dbReference type="SUPFAM" id="SSF51246">
    <property type="entry name" value="Rudiment single hybrid motif"/>
    <property type="match status" value="1"/>
</dbReference>
<dbReference type="SMART" id="SM00878">
    <property type="entry name" value="Biotin_carb_C"/>
    <property type="match status" value="1"/>
</dbReference>
<dbReference type="Gene3D" id="3.30.470.20">
    <property type="entry name" value="ATP-grasp fold, B domain"/>
    <property type="match status" value="1"/>
</dbReference>
<dbReference type="RefSeq" id="WP_386781393.1">
    <property type="nucleotide sequence ID" value="NZ_JBHTIC010000002.1"/>
</dbReference>
<keyword evidence="4" id="KW-0092">Biotin</keyword>